<comment type="similarity">
    <text evidence="1">Belongs to the glycosyl hydrolase 13 family.</text>
</comment>
<dbReference type="GO" id="GO:0005987">
    <property type="term" value="P:sucrose catabolic process"/>
    <property type="evidence" value="ECO:0007669"/>
    <property type="project" value="TreeGrafter"/>
</dbReference>
<dbReference type="AlphaFoldDB" id="A0A8H4KWR1"/>
<dbReference type="PANTHER" id="PTHR10357:SF179">
    <property type="entry name" value="NEUTRAL AND BASIC AMINO ACID TRANSPORT PROTEIN RBAT"/>
    <property type="match status" value="1"/>
</dbReference>
<dbReference type="SMART" id="SM00642">
    <property type="entry name" value="Aamy"/>
    <property type="match status" value="1"/>
</dbReference>
<dbReference type="Gene3D" id="2.60.40.1180">
    <property type="entry name" value="Golgi alpha-mannosidase II"/>
    <property type="match status" value="1"/>
</dbReference>
<dbReference type="EMBL" id="JAADJG010000034">
    <property type="protein sequence ID" value="KAF4457084.1"/>
    <property type="molecule type" value="Genomic_DNA"/>
</dbReference>
<accession>A0A8H4KWR1</accession>
<dbReference type="PANTHER" id="PTHR10357">
    <property type="entry name" value="ALPHA-AMYLASE FAMILY MEMBER"/>
    <property type="match status" value="1"/>
</dbReference>
<dbReference type="InterPro" id="IPR045857">
    <property type="entry name" value="O16G_dom_2"/>
</dbReference>
<keyword evidence="5" id="KW-1185">Reference proteome</keyword>
<gene>
    <name evidence="4" type="ORF">F53441_872</name>
</gene>
<dbReference type="GO" id="GO:0004575">
    <property type="term" value="F:sucrose alpha-glucosidase activity"/>
    <property type="evidence" value="ECO:0007669"/>
    <property type="project" value="TreeGrafter"/>
</dbReference>
<dbReference type="Pfam" id="PF00128">
    <property type="entry name" value="Alpha-amylase"/>
    <property type="match status" value="2"/>
</dbReference>
<dbReference type="GO" id="GO:0004574">
    <property type="term" value="F:oligo-1,6-glucosidase activity"/>
    <property type="evidence" value="ECO:0007669"/>
    <property type="project" value="TreeGrafter"/>
</dbReference>
<reference evidence="4" key="1">
    <citation type="submission" date="2020-01" db="EMBL/GenBank/DDBJ databases">
        <title>Identification and distribution of gene clusters putatively required for synthesis of sphingolipid metabolism inhibitors in phylogenetically diverse species of the filamentous fungus Fusarium.</title>
        <authorList>
            <person name="Kim H.-S."/>
            <person name="Busman M."/>
            <person name="Brown D.W."/>
            <person name="Divon H."/>
            <person name="Uhlig S."/>
            <person name="Proctor R.H."/>
        </authorList>
    </citation>
    <scope>NUCLEOTIDE SEQUENCE</scope>
    <source>
        <strain evidence="4">NRRL 53441</strain>
    </source>
</reference>
<dbReference type="InterPro" id="IPR017853">
    <property type="entry name" value="GH"/>
</dbReference>
<proteinExistence type="inferred from homology"/>
<dbReference type="GO" id="GO:0004556">
    <property type="term" value="F:alpha-amylase activity"/>
    <property type="evidence" value="ECO:0007669"/>
    <property type="project" value="TreeGrafter"/>
</dbReference>
<evidence type="ECO:0000313" key="4">
    <source>
        <dbReference type="EMBL" id="KAF4457084.1"/>
    </source>
</evidence>
<dbReference type="SUPFAM" id="SSF51445">
    <property type="entry name" value="(Trans)glycosidases"/>
    <property type="match status" value="1"/>
</dbReference>
<dbReference type="InterPro" id="IPR013780">
    <property type="entry name" value="Glyco_hydro_b"/>
</dbReference>
<dbReference type="SUPFAM" id="SSF51011">
    <property type="entry name" value="Glycosyl hydrolase domain"/>
    <property type="match status" value="1"/>
</dbReference>
<dbReference type="InterPro" id="IPR006047">
    <property type="entry name" value="GH13_cat_dom"/>
</dbReference>
<evidence type="ECO:0000256" key="1">
    <source>
        <dbReference type="ARBA" id="ARBA00008061"/>
    </source>
</evidence>
<dbReference type="FunFam" id="3.20.20.80:FF:000087">
    <property type="entry name" value="Oligo-1,6-glucosidase IMA1"/>
    <property type="match status" value="1"/>
</dbReference>
<protein>
    <submittedName>
        <fullName evidence="4">Putative maltase</fullName>
    </submittedName>
</protein>
<name>A0A8H4KWR1_9HYPO</name>
<evidence type="ECO:0000256" key="2">
    <source>
        <dbReference type="ARBA" id="ARBA00026248"/>
    </source>
</evidence>
<evidence type="ECO:0000259" key="3">
    <source>
        <dbReference type="SMART" id="SM00642"/>
    </source>
</evidence>
<sequence length="476" mass="54757">MGSLNNIKRTCPGVDAIWVCPFYESPQVDFGYDISNYEAVHSDYGTMEDVETLITECHTRGLRVLFDLVINHTSDQYSWFLESRKSRTNPKRDCAQPDLNWESRALREAVYESAVRFWLRKGIDGFRVDTMTIYSKNPDFHMHPSPILTREFGDGKMTIGEFGTLSDTKLALDYVSGSKHRVSIGFQFETACIGYQLCQWHIKDFSLTDFKKSIEKWQKFIDGTDGWTCNFLENHDIARSVSRFCNDSPEYRATAAKALATLLATSTGTLFLYQGQEIGMTNIPKDWDIDEYKDILASNYWNEVYTDKKGDKAALAKAMQKIQAVARDHSRTPVQWNYGRHAGFTDAEDGPWMCVNDNYTEINVKQQVNDPQSVFSFWQNLLRLRKGYMDLFIYGTWKSLDLEDEFVMAYTKSYGSSMALVMLNFTAEDQDAKDRLPHLFQGIEPVITNVLGRQKDKLSAFEARIYIREMINGALE</sequence>
<dbReference type="Gene3D" id="3.20.20.80">
    <property type="entry name" value="Glycosidases"/>
    <property type="match status" value="1"/>
</dbReference>
<organism evidence="4 5">
    <name type="scientific">Fusarium austroafricanum</name>
    <dbReference type="NCBI Taxonomy" id="2364996"/>
    <lineage>
        <taxon>Eukaryota</taxon>
        <taxon>Fungi</taxon>
        <taxon>Dikarya</taxon>
        <taxon>Ascomycota</taxon>
        <taxon>Pezizomycotina</taxon>
        <taxon>Sordariomycetes</taxon>
        <taxon>Hypocreomycetidae</taxon>
        <taxon>Hypocreales</taxon>
        <taxon>Nectriaceae</taxon>
        <taxon>Fusarium</taxon>
        <taxon>Fusarium concolor species complex</taxon>
    </lineage>
</organism>
<dbReference type="Gene3D" id="3.90.400.10">
    <property type="entry name" value="Oligo-1,6-glucosidase, Domain 2"/>
    <property type="match status" value="1"/>
</dbReference>
<dbReference type="Proteomes" id="UP000605986">
    <property type="component" value="Unassembled WGS sequence"/>
</dbReference>
<comment type="caution">
    <text evidence="4">The sequence shown here is derived from an EMBL/GenBank/DDBJ whole genome shotgun (WGS) entry which is preliminary data.</text>
</comment>
<evidence type="ECO:0000313" key="5">
    <source>
        <dbReference type="Proteomes" id="UP000605986"/>
    </source>
</evidence>
<dbReference type="GO" id="GO:0033934">
    <property type="term" value="F:glucan 1,4-alpha-maltotriohydrolase activity"/>
    <property type="evidence" value="ECO:0007669"/>
    <property type="project" value="TreeGrafter"/>
</dbReference>
<dbReference type="OrthoDB" id="1740265at2759"/>
<dbReference type="GO" id="GO:0000025">
    <property type="term" value="P:maltose catabolic process"/>
    <property type="evidence" value="ECO:0007669"/>
    <property type="project" value="TreeGrafter"/>
</dbReference>
<keyword evidence="2" id="KW-0462">Maltose metabolism</keyword>
<feature type="domain" description="Glycosyl hydrolase family 13 catalytic" evidence="3">
    <location>
        <begin position="1"/>
        <end position="331"/>
    </location>
</feature>